<gene>
    <name evidence="1" type="ORF">Purlil1_10149</name>
</gene>
<comment type="caution">
    <text evidence="1">The sequence shown here is derived from an EMBL/GenBank/DDBJ whole genome shotgun (WGS) entry which is preliminary data.</text>
</comment>
<keyword evidence="2" id="KW-1185">Reference proteome</keyword>
<sequence length="340" mass="37206">MRPPRRAAGDDGGRQAVRSPEADRWWSRFSLVIAAVTVVATASRGAGPTLPAGGRADVMTGGVGVEDVRLDDPPREVLGAALVRHCLSKEGIEGLWQGGELQSRPGGSFLFSSWAELDRLRPLKADQMLFVDLPNSILPASWLVVCSCTTIAQADVKIKHEASESSCSSLSAHYQAMACRIDDDIHLSRHVRGDYICLIVATCRAAESRSTANAFSPKTRDQMTKPCRRALEMSRRKLKTTQVLHVEAHGNVLYPCLGLVESLPWVSLPARLLHLHEASQRSEQRLPVGPIFVEQFTGHGTMRGLKQIDRMFDCRSAMPSGSDRGEEGPLRVALRLVLVN</sequence>
<accession>A0ABR0BN28</accession>
<reference evidence="1 2" key="1">
    <citation type="journal article" date="2024" name="Microbiol. Resour. Announc.">
        <title>Genome annotations for the ascomycete fungi Trichoderma harzianum, Trichoderma aggressivum, and Purpureocillium lilacinum.</title>
        <authorList>
            <person name="Beijen E.P.W."/>
            <person name="Ohm R.A."/>
        </authorList>
    </citation>
    <scope>NUCLEOTIDE SEQUENCE [LARGE SCALE GENOMIC DNA]</scope>
    <source>
        <strain evidence="1 2">CBS 150709</strain>
    </source>
</reference>
<name>A0ABR0BN28_PURLI</name>
<organism evidence="1 2">
    <name type="scientific">Purpureocillium lilacinum</name>
    <name type="common">Paecilomyces lilacinus</name>
    <dbReference type="NCBI Taxonomy" id="33203"/>
    <lineage>
        <taxon>Eukaryota</taxon>
        <taxon>Fungi</taxon>
        <taxon>Dikarya</taxon>
        <taxon>Ascomycota</taxon>
        <taxon>Pezizomycotina</taxon>
        <taxon>Sordariomycetes</taxon>
        <taxon>Hypocreomycetidae</taxon>
        <taxon>Hypocreales</taxon>
        <taxon>Ophiocordycipitaceae</taxon>
        <taxon>Purpureocillium</taxon>
    </lineage>
</organism>
<evidence type="ECO:0000313" key="2">
    <source>
        <dbReference type="Proteomes" id="UP001287286"/>
    </source>
</evidence>
<dbReference type="Proteomes" id="UP001287286">
    <property type="component" value="Unassembled WGS sequence"/>
</dbReference>
<evidence type="ECO:0000313" key="1">
    <source>
        <dbReference type="EMBL" id="KAK4084743.1"/>
    </source>
</evidence>
<dbReference type="EMBL" id="JAWRVI010000050">
    <property type="protein sequence ID" value="KAK4084743.1"/>
    <property type="molecule type" value="Genomic_DNA"/>
</dbReference>
<protein>
    <submittedName>
        <fullName evidence="1">Uncharacterized protein</fullName>
    </submittedName>
</protein>
<proteinExistence type="predicted"/>